<dbReference type="EMBL" id="JAQQWN010000008">
    <property type="protein sequence ID" value="KAK8070438.1"/>
    <property type="molecule type" value="Genomic_DNA"/>
</dbReference>
<reference evidence="1 2" key="1">
    <citation type="submission" date="2023-01" db="EMBL/GenBank/DDBJ databases">
        <title>Analysis of 21 Apiospora genomes using comparative genomics revels a genus with tremendous synthesis potential of carbohydrate active enzymes and secondary metabolites.</title>
        <authorList>
            <person name="Sorensen T."/>
        </authorList>
    </citation>
    <scope>NUCLEOTIDE SEQUENCE [LARGE SCALE GENOMIC DNA]</scope>
    <source>
        <strain evidence="1 2">CBS 114990</strain>
    </source>
</reference>
<dbReference type="GeneID" id="92048016"/>
<comment type="caution">
    <text evidence="1">The sequence shown here is derived from an EMBL/GenBank/DDBJ whole genome shotgun (WGS) entry which is preliminary data.</text>
</comment>
<sequence>MFISSNNMIMMPWFILQQYYYPAPEYTTDSVSGPGPLRLGHIIPKWNLLENVINADGPQDLPPETPIHASTVCGSVSKMDGEAKQEQTADGRIHVRAAAAAAMNVDPRKIRLPSNSLSMRVKALETQVIQPNLAYVKKSVAAKEIASFLPRTSTFLSPPQTVYMITGLMIARGATNPIPSCLLNHFGRPAEANRNGIIVYATDSVWAIRLATISRGGLGVGRKRNIPRRPTSGAKTWGFAEMSYMITGTAVWFM</sequence>
<evidence type="ECO:0000313" key="2">
    <source>
        <dbReference type="Proteomes" id="UP001433268"/>
    </source>
</evidence>
<organism evidence="1 2">
    <name type="scientific">Apiospora hydei</name>
    <dbReference type="NCBI Taxonomy" id="1337664"/>
    <lineage>
        <taxon>Eukaryota</taxon>
        <taxon>Fungi</taxon>
        <taxon>Dikarya</taxon>
        <taxon>Ascomycota</taxon>
        <taxon>Pezizomycotina</taxon>
        <taxon>Sordariomycetes</taxon>
        <taxon>Xylariomycetidae</taxon>
        <taxon>Amphisphaeriales</taxon>
        <taxon>Apiosporaceae</taxon>
        <taxon>Apiospora</taxon>
    </lineage>
</organism>
<evidence type="ECO:0000313" key="1">
    <source>
        <dbReference type="EMBL" id="KAK8070438.1"/>
    </source>
</evidence>
<dbReference type="Proteomes" id="UP001433268">
    <property type="component" value="Unassembled WGS sequence"/>
</dbReference>
<gene>
    <name evidence="1" type="ORF">PG997_010641</name>
</gene>
<dbReference type="RefSeq" id="XP_066664246.1">
    <property type="nucleotide sequence ID" value="XM_066814956.1"/>
</dbReference>
<proteinExistence type="predicted"/>
<name>A0ABR1VGS0_9PEZI</name>
<protein>
    <submittedName>
        <fullName evidence="1">Uncharacterized protein</fullName>
    </submittedName>
</protein>
<keyword evidence="2" id="KW-1185">Reference proteome</keyword>
<accession>A0ABR1VGS0</accession>